<sequence length="513" mass="60618">MQELQELTYIVAKNPPNSMRFIGPDFWTSDSKMQLLLTAIRNGEVNDDLDAAELLYGERLVSNKYRNLKHELKRRLINTIFLLPTNSDKDRDAAYFECWKDWAACQILIEKSSRYSATAIAQNILKKAIRYDFLNLVHLIALYLRNHYALREKDKSRFQYYDELYQRYREEEDWNNLAHKYYMSLILDHAVDSVVANPQIQIDAQAYLCELYPIKPRIENVKFHYYLFQIELLGKMGVFSYEEAKEVCARAIDFLDKSKVQFSGGILNFLLNKLVCHIQLREFDQGEKTARACNELVEPGTFNWFKTQEYLFLLAFHTGNYQRAYQSYYLVVNNSRYKTYTILHETWTLHKMYLHFLYLLGKVTPRHDDESFSAIRLSKFLNEVPSFAKDKQGMNIPVLIIQMAFLILQRNYDLATERIDAVNKYCDRYLRTNSSNFRSNCFIKMLLQIPKSNFHPVATQRSAQPYLKQMNTIEINFNNQAHEIEILPFGDFWELILSTLDNKVNKVKQVASR</sequence>
<evidence type="ECO:0000313" key="2">
    <source>
        <dbReference type="Proteomes" id="UP000008461"/>
    </source>
</evidence>
<proteinExistence type="predicted"/>
<dbReference type="KEGG" id="hhy:Halhy_0683"/>
<dbReference type="STRING" id="760192.Halhy_0683"/>
<reference evidence="1 2" key="1">
    <citation type="journal article" date="2011" name="Stand. Genomic Sci.">
        <title>Complete genome sequence of Haliscomenobacter hydrossis type strain (O).</title>
        <authorList>
            <consortium name="US DOE Joint Genome Institute (JGI-PGF)"/>
            <person name="Daligault H."/>
            <person name="Lapidus A."/>
            <person name="Zeytun A."/>
            <person name="Nolan M."/>
            <person name="Lucas S."/>
            <person name="Del Rio T.G."/>
            <person name="Tice H."/>
            <person name="Cheng J.F."/>
            <person name="Tapia R."/>
            <person name="Han C."/>
            <person name="Goodwin L."/>
            <person name="Pitluck S."/>
            <person name="Liolios K."/>
            <person name="Pagani I."/>
            <person name="Ivanova N."/>
            <person name="Huntemann M."/>
            <person name="Mavromatis K."/>
            <person name="Mikhailova N."/>
            <person name="Pati A."/>
            <person name="Chen A."/>
            <person name="Palaniappan K."/>
            <person name="Land M."/>
            <person name="Hauser L."/>
            <person name="Brambilla E.M."/>
            <person name="Rohde M."/>
            <person name="Verbarg S."/>
            <person name="Goker M."/>
            <person name="Bristow J."/>
            <person name="Eisen J.A."/>
            <person name="Markowitz V."/>
            <person name="Hugenholtz P."/>
            <person name="Kyrpides N.C."/>
            <person name="Klenk H.P."/>
            <person name="Woyke T."/>
        </authorList>
    </citation>
    <scope>NUCLEOTIDE SEQUENCE [LARGE SCALE GENOMIC DNA]</scope>
    <source>
        <strain evidence="2">ATCC 27775 / DSM 1100 / LMG 10767 / O</strain>
    </source>
</reference>
<evidence type="ECO:0000313" key="1">
    <source>
        <dbReference type="EMBL" id="AEE48591.1"/>
    </source>
</evidence>
<dbReference type="AlphaFoldDB" id="F4L2M7"/>
<dbReference type="eggNOG" id="COG0457">
    <property type="taxonomic scope" value="Bacteria"/>
</dbReference>
<name>F4L2M7_HALH1</name>
<accession>F4L2M7</accession>
<dbReference type="HOGENOM" id="CLU_539427_0_0_10"/>
<protein>
    <submittedName>
        <fullName evidence="1">Uncharacterized protein</fullName>
    </submittedName>
</protein>
<dbReference type="RefSeq" id="WP_013763155.1">
    <property type="nucleotide sequence ID" value="NC_015510.1"/>
</dbReference>
<dbReference type="Proteomes" id="UP000008461">
    <property type="component" value="Chromosome"/>
</dbReference>
<gene>
    <name evidence="1" type="ordered locus">Halhy_0683</name>
</gene>
<reference key="2">
    <citation type="submission" date="2011-04" db="EMBL/GenBank/DDBJ databases">
        <title>Complete sequence of chromosome of Haliscomenobacter hydrossis DSM 1100.</title>
        <authorList>
            <consortium name="US DOE Joint Genome Institute (JGI-PGF)"/>
            <person name="Lucas S."/>
            <person name="Han J."/>
            <person name="Lapidus A."/>
            <person name="Bruce D."/>
            <person name="Goodwin L."/>
            <person name="Pitluck S."/>
            <person name="Peters L."/>
            <person name="Kyrpides N."/>
            <person name="Mavromatis K."/>
            <person name="Ivanova N."/>
            <person name="Ovchinnikova G."/>
            <person name="Pagani I."/>
            <person name="Daligault H."/>
            <person name="Detter J.C."/>
            <person name="Han C."/>
            <person name="Land M."/>
            <person name="Hauser L."/>
            <person name="Markowitz V."/>
            <person name="Cheng J.-F."/>
            <person name="Hugenholtz P."/>
            <person name="Woyke T."/>
            <person name="Wu D."/>
            <person name="Verbarg S."/>
            <person name="Frueling A."/>
            <person name="Brambilla E."/>
            <person name="Klenk H.-P."/>
            <person name="Eisen J.A."/>
        </authorList>
    </citation>
    <scope>NUCLEOTIDE SEQUENCE</scope>
    <source>
        <strain>DSM 1100</strain>
    </source>
</reference>
<organism evidence="1 2">
    <name type="scientific">Haliscomenobacter hydrossis (strain ATCC 27775 / DSM 1100 / LMG 10767 / O)</name>
    <dbReference type="NCBI Taxonomy" id="760192"/>
    <lineage>
        <taxon>Bacteria</taxon>
        <taxon>Pseudomonadati</taxon>
        <taxon>Bacteroidota</taxon>
        <taxon>Saprospiria</taxon>
        <taxon>Saprospirales</taxon>
        <taxon>Haliscomenobacteraceae</taxon>
        <taxon>Haliscomenobacter</taxon>
    </lineage>
</organism>
<dbReference type="OrthoDB" id="1490648at2"/>
<dbReference type="EMBL" id="CP002691">
    <property type="protein sequence ID" value="AEE48591.1"/>
    <property type="molecule type" value="Genomic_DNA"/>
</dbReference>
<keyword evidence="2" id="KW-1185">Reference proteome</keyword>